<gene>
    <name evidence="2" type="ORF">TRSC58_05464</name>
</gene>
<evidence type="ECO:0000256" key="1">
    <source>
        <dbReference type="SAM" id="MobiDB-lite"/>
    </source>
</evidence>
<evidence type="ECO:0000313" key="2">
    <source>
        <dbReference type="EMBL" id="ESL06855.1"/>
    </source>
</evidence>
<accession>A0A061IXP1</accession>
<reference evidence="2 3" key="1">
    <citation type="submission" date="2013-07" db="EMBL/GenBank/DDBJ databases">
        <authorList>
            <person name="Stoco P.H."/>
            <person name="Wagner G."/>
            <person name="Gerber A."/>
            <person name="Zaha A."/>
            <person name="Thompson C."/>
            <person name="Bartholomeu D.C."/>
            <person name="Luckemeyer D.D."/>
            <person name="Bahia D."/>
            <person name="Loreto E."/>
            <person name="Prestes E.B."/>
            <person name="Lima F.M."/>
            <person name="Rodrigues-Luiz G."/>
            <person name="Vallejo G.A."/>
            <person name="Filho J.F."/>
            <person name="Monteiro K.M."/>
            <person name="Tyler K.M."/>
            <person name="de Almeida L.G."/>
            <person name="Ortiz M.F."/>
            <person name="Siervo M.A."/>
            <person name="de Moraes M.H."/>
            <person name="Cunha O.L."/>
            <person name="Mendonca-Neto R."/>
            <person name="Silva R."/>
            <person name="Teixeira S.M."/>
            <person name="Murta S.M."/>
            <person name="Sincero T.C."/>
            <person name="Mendes T.A."/>
            <person name="Urmenyi T.P."/>
            <person name="Silva V.G."/>
            <person name="da Rocha W.D."/>
            <person name="Andersson B."/>
            <person name="Romanha A.J."/>
            <person name="Steindel M."/>
            <person name="de Vasconcelos A.T."/>
            <person name="Grisard E.C."/>
        </authorList>
    </citation>
    <scope>NUCLEOTIDE SEQUENCE [LARGE SCALE GENOMIC DNA]</scope>
    <source>
        <strain evidence="2 3">SC58</strain>
    </source>
</reference>
<sequence>MGKELPEAAAAGAVPPHVTIRTTLKRLQTFTEVSKAMKSLYGAGPHGSSSTNALASSLKPRDSSGGTSVEGPKKLLCVWDVDDTLVTSGVPGVRQCPMFTEDELLSLFSSYPARHLLLSQGSIDDVFASGGAGKLEFLSPFFLSGGNPLDRHLGKAQPGCGNLFVCSTPPKVRRSGGAGPASSKSVVVRIATIRAPRENPKDAERFLSETAEPPRCSSEVRWLVMRPSLWGISLASLSNFIAPSAHTAFFDGSVFRKMDIVRSLAASGLWDTVFFIDNDLNEIGLVRPGLNIEDYYRMQSLGRLSRFFQSDLLLLQVSAGLAERRQGMGHSSANEGTMGASASISSKDCKERSERESRINCVNAESPTFRLPAAMDLGDNSTSSLMTSQPAPTRVVELVVAHLHLDMMRYRRIRKASHVTIGADAKEMWHPVFRTGPVCTDEDYFNLMVNFALYEDEVKSYGLEAEPQLRPVPGWEPSVDVVTHVMYDRPTFPRRLSHQYRNICHRITTNLIDLCGPRLSEKQQYALKEEAHNLYRHLIRRQPVIDPMLIANLADLLFSAFTSEHRLPRSLGCTLKKEVYAFLKEEALPEEAAVLRGCIHN</sequence>
<organism evidence="2 3">
    <name type="scientific">Trypanosoma rangeli SC58</name>
    <dbReference type="NCBI Taxonomy" id="429131"/>
    <lineage>
        <taxon>Eukaryota</taxon>
        <taxon>Discoba</taxon>
        <taxon>Euglenozoa</taxon>
        <taxon>Kinetoplastea</taxon>
        <taxon>Metakinetoplastina</taxon>
        <taxon>Trypanosomatida</taxon>
        <taxon>Trypanosomatidae</taxon>
        <taxon>Trypanosoma</taxon>
        <taxon>Herpetosoma</taxon>
    </lineage>
</organism>
<evidence type="ECO:0000313" key="3">
    <source>
        <dbReference type="Proteomes" id="UP000031737"/>
    </source>
</evidence>
<dbReference type="OrthoDB" id="272225at2759"/>
<feature type="region of interest" description="Disordered" evidence="1">
    <location>
        <begin position="328"/>
        <end position="347"/>
    </location>
</feature>
<dbReference type="VEuPathDB" id="TriTrypDB:TRSC58_05464"/>
<feature type="compositionally biased region" description="Polar residues" evidence="1">
    <location>
        <begin position="329"/>
        <end position="346"/>
    </location>
</feature>
<protein>
    <submittedName>
        <fullName evidence="2">Uncharacterized protein</fullName>
    </submittedName>
</protein>
<name>A0A061IXP1_TRYRA</name>
<proteinExistence type="predicted"/>
<keyword evidence="3" id="KW-1185">Reference proteome</keyword>
<feature type="region of interest" description="Disordered" evidence="1">
    <location>
        <begin position="41"/>
        <end position="69"/>
    </location>
</feature>
<comment type="caution">
    <text evidence="2">The sequence shown here is derived from an EMBL/GenBank/DDBJ whole genome shotgun (WGS) entry which is preliminary data.</text>
</comment>
<dbReference type="EMBL" id="AUPL01005464">
    <property type="protein sequence ID" value="ESL06855.1"/>
    <property type="molecule type" value="Genomic_DNA"/>
</dbReference>
<dbReference type="Proteomes" id="UP000031737">
    <property type="component" value="Unassembled WGS sequence"/>
</dbReference>
<dbReference type="AlphaFoldDB" id="A0A061IXP1"/>